<comment type="caution">
    <text evidence="2">The sequence shown here is derived from an EMBL/GenBank/DDBJ whole genome shotgun (WGS) entry which is preliminary data.</text>
</comment>
<dbReference type="RefSeq" id="WP_345188857.1">
    <property type="nucleotide sequence ID" value="NZ_BAABGP010000026.1"/>
</dbReference>
<accession>A0ABP8PT49</accession>
<dbReference type="Proteomes" id="UP001500731">
    <property type="component" value="Unassembled WGS sequence"/>
</dbReference>
<gene>
    <name evidence="2" type="ORF">GCM10023171_35900</name>
</gene>
<organism evidence="2 3">
    <name type="scientific">Microbacterium panaciterrae</name>
    <dbReference type="NCBI Taxonomy" id="985759"/>
    <lineage>
        <taxon>Bacteria</taxon>
        <taxon>Bacillati</taxon>
        <taxon>Actinomycetota</taxon>
        <taxon>Actinomycetes</taxon>
        <taxon>Micrococcales</taxon>
        <taxon>Microbacteriaceae</taxon>
        <taxon>Microbacterium</taxon>
    </lineage>
</organism>
<sequence length="441" mass="47595">MPRKDEFPPIISRKEDAAQRGDDPPGAFGHDTPANGDLDPNWQPNDDAKNAAEGFIKEFGRERRPHREDVYPYLLIRAYSPGDRGARPIWPPVPCWESPDILLIDAAYTGPFTPAQLVLSPTAGRRYRVFVRVWNLGLLPAIGVHVRAWYVNPGFFGGDPNNPAYQPHQIGGAMVNLDDRSRPGAMQLVELDETWDIPSDLTGHECLMASVSCPLDVWGGVLDANNDRHVGQRNLQILAGADDAKALLFGLGAMVTKAGTLELVHGGAAVGPLLQGVLGKARTEFGPVARLRAPAQKALRHGVPMGAAGTHLLTMFQTGRGWLVADSARVWALAVEFGLVDAHATRRRAAQGHPFATPLATRRLIEKMGADRFDKLGVVLDADPGEALIEGMMRLWDAGGLTAKDLAAALAEGGPYAHLLRFAHTDPERQDAGGYSVTIVG</sequence>
<feature type="region of interest" description="Disordered" evidence="1">
    <location>
        <begin position="1"/>
        <end position="47"/>
    </location>
</feature>
<keyword evidence="3" id="KW-1185">Reference proteome</keyword>
<protein>
    <submittedName>
        <fullName evidence="2">Uncharacterized protein</fullName>
    </submittedName>
</protein>
<evidence type="ECO:0000313" key="2">
    <source>
        <dbReference type="EMBL" id="GAA4491661.1"/>
    </source>
</evidence>
<dbReference type="EMBL" id="BAABGP010000026">
    <property type="protein sequence ID" value="GAA4491661.1"/>
    <property type="molecule type" value="Genomic_DNA"/>
</dbReference>
<name>A0ABP8PT49_9MICO</name>
<evidence type="ECO:0000313" key="3">
    <source>
        <dbReference type="Proteomes" id="UP001500731"/>
    </source>
</evidence>
<reference evidence="3" key="1">
    <citation type="journal article" date="2019" name="Int. J. Syst. Evol. Microbiol.">
        <title>The Global Catalogue of Microorganisms (GCM) 10K type strain sequencing project: providing services to taxonomists for standard genome sequencing and annotation.</title>
        <authorList>
            <consortium name="The Broad Institute Genomics Platform"/>
            <consortium name="The Broad Institute Genome Sequencing Center for Infectious Disease"/>
            <person name="Wu L."/>
            <person name="Ma J."/>
        </authorList>
    </citation>
    <scope>NUCLEOTIDE SEQUENCE [LARGE SCALE GENOMIC DNA]</scope>
    <source>
        <strain evidence="3">JCM 17839</strain>
    </source>
</reference>
<proteinExistence type="predicted"/>
<feature type="compositionally biased region" description="Basic and acidic residues" evidence="1">
    <location>
        <begin position="1"/>
        <end position="23"/>
    </location>
</feature>
<evidence type="ECO:0000256" key="1">
    <source>
        <dbReference type="SAM" id="MobiDB-lite"/>
    </source>
</evidence>